<gene>
    <name evidence="1" type="ORF">SBAD_LOCUS4437</name>
</gene>
<reference evidence="1 2" key="2">
    <citation type="submission" date="2018-11" db="EMBL/GenBank/DDBJ databases">
        <authorList>
            <consortium name="Pathogen Informatics"/>
        </authorList>
    </citation>
    <scope>NUCLEOTIDE SEQUENCE [LARGE SCALE GENOMIC DNA]</scope>
</reference>
<name>A0A183ILE1_9BILA</name>
<proteinExistence type="predicted"/>
<organism evidence="3">
    <name type="scientific">Soboliphyme baturini</name>
    <dbReference type="NCBI Taxonomy" id="241478"/>
    <lineage>
        <taxon>Eukaryota</taxon>
        <taxon>Metazoa</taxon>
        <taxon>Ecdysozoa</taxon>
        <taxon>Nematoda</taxon>
        <taxon>Enoplea</taxon>
        <taxon>Dorylaimia</taxon>
        <taxon>Dioctophymatida</taxon>
        <taxon>Dioctophymatoidea</taxon>
        <taxon>Soboliphymatidae</taxon>
        <taxon>Soboliphyme</taxon>
    </lineage>
</organism>
<dbReference type="Proteomes" id="UP000270296">
    <property type="component" value="Unassembled WGS sequence"/>
</dbReference>
<evidence type="ECO:0000313" key="1">
    <source>
        <dbReference type="EMBL" id="VDP04365.1"/>
    </source>
</evidence>
<keyword evidence="2" id="KW-1185">Reference proteome</keyword>
<dbReference type="EMBL" id="UZAM01008318">
    <property type="protein sequence ID" value="VDP04365.1"/>
    <property type="molecule type" value="Genomic_DNA"/>
</dbReference>
<evidence type="ECO:0000313" key="3">
    <source>
        <dbReference type="WBParaSite" id="SBAD_0000462801-mRNA-1"/>
    </source>
</evidence>
<protein>
    <submittedName>
        <fullName evidence="3">Secreted protein</fullName>
    </submittedName>
</protein>
<dbReference type="AlphaFoldDB" id="A0A183ILE1"/>
<accession>A0A183ILE1</accession>
<reference evidence="3" key="1">
    <citation type="submission" date="2016-06" db="UniProtKB">
        <authorList>
            <consortium name="WormBaseParasite"/>
        </authorList>
    </citation>
    <scope>IDENTIFICATION</scope>
</reference>
<dbReference type="WBParaSite" id="SBAD_0000462801-mRNA-1">
    <property type="protein sequence ID" value="SBAD_0000462801-mRNA-1"/>
    <property type="gene ID" value="SBAD_0000462801"/>
</dbReference>
<sequence>MFQALKLFADAKLVPKLSSTQKRSYGRSCQRRRSTFEDHWVRRRLGVLNISALLFGRRSETLKALTVLAVLLRSFVSEPFCLAHAQCERTYFTVSDRRKRHSRCRWLGSDEVDRCRRVFAVAQRDAARQDSTAVGRTYESSMRLRETYARRGAARLARRRFREEASCELVGTVLSDAESVRVSVCDSSRLVSTRRRLTPTLLGLSKAETSARIQCYSRLSNCHSKSECGMHEVGHSRFFGDYCPGRELHFLSKSRGSYSF</sequence>
<evidence type="ECO:0000313" key="2">
    <source>
        <dbReference type="Proteomes" id="UP000270296"/>
    </source>
</evidence>